<gene>
    <name evidence="2" type="ORF">MEUPH1_LOCUS19481</name>
</gene>
<feature type="region of interest" description="Disordered" evidence="1">
    <location>
        <begin position="1"/>
        <end position="48"/>
    </location>
</feature>
<dbReference type="EMBL" id="CARXXK010000004">
    <property type="protein sequence ID" value="CAI6364684.1"/>
    <property type="molecule type" value="Genomic_DNA"/>
</dbReference>
<keyword evidence="3" id="KW-1185">Reference proteome</keyword>
<comment type="caution">
    <text evidence="2">The sequence shown here is derived from an EMBL/GenBank/DDBJ whole genome shotgun (WGS) entry which is preliminary data.</text>
</comment>
<dbReference type="Proteomes" id="UP001160148">
    <property type="component" value="Unassembled WGS sequence"/>
</dbReference>
<evidence type="ECO:0000313" key="2">
    <source>
        <dbReference type="EMBL" id="CAI6364684.1"/>
    </source>
</evidence>
<sequence>MDFSGKNDDSTTNKVEEMHGRHAAHKHNDTMGEIVPGQELPDNVKDNHGVDLVDNQVKEVNPHSESLDTYQTDEYDDCFDEDINIITAPLDI</sequence>
<evidence type="ECO:0000256" key="1">
    <source>
        <dbReference type="SAM" id="MobiDB-lite"/>
    </source>
</evidence>
<name>A0AAV0X894_9HEMI</name>
<reference evidence="2 3" key="1">
    <citation type="submission" date="2023-01" db="EMBL/GenBank/DDBJ databases">
        <authorList>
            <person name="Whitehead M."/>
        </authorList>
    </citation>
    <scope>NUCLEOTIDE SEQUENCE [LARGE SCALE GENOMIC DNA]</scope>
</reference>
<evidence type="ECO:0000313" key="3">
    <source>
        <dbReference type="Proteomes" id="UP001160148"/>
    </source>
</evidence>
<dbReference type="AlphaFoldDB" id="A0AAV0X894"/>
<protein>
    <submittedName>
        <fullName evidence="2">Uncharacterized protein</fullName>
    </submittedName>
</protein>
<accession>A0AAV0X894</accession>
<proteinExistence type="predicted"/>
<organism evidence="2 3">
    <name type="scientific">Macrosiphum euphorbiae</name>
    <name type="common">potato aphid</name>
    <dbReference type="NCBI Taxonomy" id="13131"/>
    <lineage>
        <taxon>Eukaryota</taxon>
        <taxon>Metazoa</taxon>
        <taxon>Ecdysozoa</taxon>
        <taxon>Arthropoda</taxon>
        <taxon>Hexapoda</taxon>
        <taxon>Insecta</taxon>
        <taxon>Pterygota</taxon>
        <taxon>Neoptera</taxon>
        <taxon>Paraneoptera</taxon>
        <taxon>Hemiptera</taxon>
        <taxon>Sternorrhyncha</taxon>
        <taxon>Aphidomorpha</taxon>
        <taxon>Aphidoidea</taxon>
        <taxon>Aphididae</taxon>
        <taxon>Macrosiphini</taxon>
        <taxon>Macrosiphum</taxon>
    </lineage>
</organism>
<feature type="compositionally biased region" description="Basic and acidic residues" evidence="1">
    <location>
        <begin position="1"/>
        <end position="30"/>
    </location>
</feature>